<evidence type="ECO:0000256" key="2">
    <source>
        <dbReference type="ARBA" id="ARBA00005045"/>
    </source>
</evidence>
<dbReference type="EC" id="6.1.1.11" evidence="4"/>
<dbReference type="EMBL" id="UINC01000455">
    <property type="protein sequence ID" value="SUZ55688.1"/>
    <property type="molecule type" value="Genomic_DNA"/>
</dbReference>
<dbReference type="GO" id="GO:0006434">
    <property type="term" value="P:seryl-tRNA aminoacylation"/>
    <property type="evidence" value="ECO:0007669"/>
    <property type="project" value="InterPro"/>
</dbReference>
<dbReference type="GO" id="GO:0004828">
    <property type="term" value="F:serine-tRNA ligase activity"/>
    <property type="evidence" value="ECO:0007669"/>
    <property type="project" value="UniProtKB-EC"/>
</dbReference>
<dbReference type="AlphaFoldDB" id="A0A381NPB3"/>
<accession>A0A381NPB3</accession>
<evidence type="ECO:0000259" key="17">
    <source>
        <dbReference type="PROSITE" id="PS50862"/>
    </source>
</evidence>
<comment type="subcellular location">
    <subcellularLocation>
        <location evidence="1">Cytoplasm</location>
    </subcellularLocation>
</comment>
<evidence type="ECO:0000313" key="18">
    <source>
        <dbReference type="EMBL" id="SUZ55688.1"/>
    </source>
</evidence>
<keyword evidence="7" id="KW-0547">Nucleotide-binding</keyword>
<dbReference type="SUPFAM" id="SSF55681">
    <property type="entry name" value="Class II aaRS and biotin synthetases"/>
    <property type="match status" value="1"/>
</dbReference>
<evidence type="ECO:0000256" key="8">
    <source>
        <dbReference type="ARBA" id="ARBA00022840"/>
    </source>
</evidence>
<dbReference type="InterPro" id="IPR033729">
    <property type="entry name" value="SerRS_core"/>
</dbReference>
<comment type="catalytic activity">
    <reaction evidence="15">
        <text>tRNA(Ser) + L-serine + ATP = L-seryl-tRNA(Ser) + AMP + diphosphate + H(+)</text>
        <dbReference type="Rhea" id="RHEA:12292"/>
        <dbReference type="Rhea" id="RHEA-COMP:9669"/>
        <dbReference type="Rhea" id="RHEA-COMP:9703"/>
        <dbReference type="ChEBI" id="CHEBI:15378"/>
        <dbReference type="ChEBI" id="CHEBI:30616"/>
        <dbReference type="ChEBI" id="CHEBI:33019"/>
        <dbReference type="ChEBI" id="CHEBI:33384"/>
        <dbReference type="ChEBI" id="CHEBI:78442"/>
        <dbReference type="ChEBI" id="CHEBI:78533"/>
        <dbReference type="ChEBI" id="CHEBI:456215"/>
        <dbReference type="EC" id="6.1.1.11"/>
    </reaction>
</comment>
<evidence type="ECO:0000256" key="4">
    <source>
        <dbReference type="ARBA" id="ARBA00012840"/>
    </source>
</evidence>
<proteinExistence type="inferred from homology"/>
<dbReference type="Gene3D" id="3.30.930.10">
    <property type="entry name" value="Bira Bifunctional Protein, Domain 2"/>
    <property type="match status" value="1"/>
</dbReference>
<feature type="domain" description="Aminoacyl-transfer RNA synthetases class-II family profile" evidence="17">
    <location>
        <begin position="172"/>
        <end position="408"/>
    </location>
</feature>
<dbReference type="GO" id="GO:0005737">
    <property type="term" value="C:cytoplasm"/>
    <property type="evidence" value="ECO:0007669"/>
    <property type="project" value="UniProtKB-SubCell"/>
</dbReference>
<evidence type="ECO:0000256" key="13">
    <source>
        <dbReference type="ARBA" id="ARBA00039158"/>
    </source>
</evidence>
<dbReference type="InterPro" id="IPR042103">
    <property type="entry name" value="SerRS_1_N_sf"/>
</dbReference>
<reference evidence="18" key="1">
    <citation type="submission" date="2018-05" db="EMBL/GenBank/DDBJ databases">
        <authorList>
            <person name="Lanie J.A."/>
            <person name="Ng W.-L."/>
            <person name="Kazmierczak K.M."/>
            <person name="Andrzejewski T.M."/>
            <person name="Davidsen T.M."/>
            <person name="Wayne K.J."/>
            <person name="Tettelin H."/>
            <person name="Glass J.I."/>
            <person name="Rusch D."/>
            <person name="Podicherti R."/>
            <person name="Tsui H.-C.T."/>
            <person name="Winkler M.E."/>
        </authorList>
    </citation>
    <scope>NUCLEOTIDE SEQUENCE</scope>
</reference>
<dbReference type="PROSITE" id="PS50862">
    <property type="entry name" value="AA_TRNA_LIGASE_II"/>
    <property type="match status" value="1"/>
</dbReference>
<evidence type="ECO:0000256" key="16">
    <source>
        <dbReference type="SAM" id="Coils"/>
    </source>
</evidence>
<dbReference type="Pfam" id="PF00587">
    <property type="entry name" value="tRNA-synt_2b"/>
    <property type="match status" value="1"/>
</dbReference>
<evidence type="ECO:0000256" key="5">
    <source>
        <dbReference type="ARBA" id="ARBA00022490"/>
    </source>
</evidence>
<dbReference type="PRINTS" id="PR00981">
    <property type="entry name" value="TRNASYNTHSER"/>
</dbReference>
<dbReference type="HAMAP" id="MF_00176">
    <property type="entry name" value="Ser_tRNA_synth_type1"/>
    <property type="match status" value="1"/>
</dbReference>
<dbReference type="Pfam" id="PF02403">
    <property type="entry name" value="Seryl_tRNA_N"/>
    <property type="match status" value="1"/>
</dbReference>
<dbReference type="InterPro" id="IPR015866">
    <property type="entry name" value="Ser-tRNA-synth_1_N"/>
</dbReference>
<dbReference type="InterPro" id="IPR006195">
    <property type="entry name" value="aa-tRNA-synth_II"/>
</dbReference>
<protein>
    <recommendedName>
        <fullName evidence="13">Serine--tRNA ligase</fullName>
        <ecNumber evidence="4">6.1.1.11</ecNumber>
    </recommendedName>
    <alternativeName>
        <fullName evidence="11">Seryl-tRNA synthetase</fullName>
    </alternativeName>
    <alternativeName>
        <fullName evidence="12">Seryl-tRNA(Ser/Sec) synthetase</fullName>
    </alternativeName>
</protein>
<comment type="pathway">
    <text evidence="2">Aminoacyl-tRNA biosynthesis; selenocysteinyl-tRNA(Sec) biosynthesis; L-seryl-tRNA(Sec) from L-serine and tRNA(Sec): step 1/1.</text>
</comment>
<evidence type="ECO:0000256" key="1">
    <source>
        <dbReference type="ARBA" id="ARBA00004496"/>
    </source>
</evidence>
<dbReference type="Gene3D" id="1.10.287.40">
    <property type="entry name" value="Serine-tRNA synthetase, tRNA binding domain"/>
    <property type="match status" value="1"/>
</dbReference>
<comment type="similarity">
    <text evidence="3">Belongs to the class-II aminoacyl-tRNA synthetase family. Type-1 seryl-tRNA synthetase subfamily.</text>
</comment>
<keyword evidence="9" id="KW-0648">Protein biosynthesis</keyword>
<dbReference type="CDD" id="cd00770">
    <property type="entry name" value="SerRS_core"/>
    <property type="match status" value="1"/>
</dbReference>
<dbReference type="NCBIfam" id="TIGR00414">
    <property type="entry name" value="serS"/>
    <property type="match status" value="1"/>
</dbReference>
<dbReference type="InterPro" id="IPR002317">
    <property type="entry name" value="Ser-tRNA-ligase_type_1"/>
</dbReference>
<evidence type="ECO:0000256" key="7">
    <source>
        <dbReference type="ARBA" id="ARBA00022741"/>
    </source>
</evidence>
<sequence length="421" mass="47843">MISIQKIRDDKSSVEKELSKKDKSINLDSIVKSDSELRDLTKKLNDLQSKQNKKSKEIGTLKSKKSADKSVFEDLKKLSNTIKELENEQRTKSQELKDMLLQIPNMPHKSVPIGESPIDNVVSKECSSKRKLKFKPKSHVDIVKNLDLIDFEAGAKISGTGFPLYKGNGALLERALINFMIDYNLKNYDYTEIFPPFLVKPSSASTTGQLPRFDEDMYYIEKDDLYLIPTAEVPLTNIHKDEILDLSDLPKYYLAYSACFRREAGSYGKDTRGLLRVHQFNKIELVKFVHPKDSYSELESLTKQAAKILDMLDLDYRIVELCSGDLSFAASKCYDLEVWAPGEEKWLEVSSCSNFEDFQARRGNIKFRDENNKINYVHTLNGSGLATPRVLAALLETHQMKDGSINIPSSLQPYTGLAEIK</sequence>
<dbReference type="PANTHER" id="PTHR43697:SF1">
    <property type="entry name" value="SERINE--TRNA LIGASE"/>
    <property type="match status" value="1"/>
</dbReference>
<evidence type="ECO:0000256" key="12">
    <source>
        <dbReference type="ARBA" id="ARBA00033352"/>
    </source>
</evidence>
<dbReference type="PANTHER" id="PTHR43697">
    <property type="entry name" value="SERYL-TRNA SYNTHETASE"/>
    <property type="match status" value="1"/>
</dbReference>
<evidence type="ECO:0000256" key="9">
    <source>
        <dbReference type="ARBA" id="ARBA00022917"/>
    </source>
</evidence>
<keyword evidence="5" id="KW-0963">Cytoplasm</keyword>
<evidence type="ECO:0000256" key="14">
    <source>
        <dbReference type="ARBA" id="ARBA00047929"/>
    </source>
</evidence>
<dbReference type="InterPro" id="IPR045864">
    <property type="entry name" value="aa-tRNA-synth_II/BPL/LPL"/>
</dbReference>
<dbReference type="GO" id="GO:0005524">
    <property type="term" value="F:ATP binding"/>
    <property type="evidence" value="ECO:0007669"/>
    <property type="project" value="UniProtKB-KW"/>
</dbReference>
<keyword evidence="10" id="KW-0030">Aminoacyl-tRNA synthetase</keyword>
<dbReference type="InterPro" id="IPR010978">
    <property type="entry name" value="tRNA-bd_arm"/>
</dbReference>
<name>A0A381NPB3_9ZZZZ</name>
<comment type="catalytic activity">
    <reaction evidence="14">
        <text>tRNA(Sec) + L-serine + ATP = L-seryl-tRNA(Sec) + AMP + diphosphate + H(+)</text>
        <dbReference type="Rhea" id="RHEA:42580"/>
        <dbReference type="Rhea" id="RHEA-COMP:9742"/>
        <dbReference type="Rhea" id="RHEA-COMP:10128"/>
        <dbReference type="ChEBI" id="CHEBI:15378"/>
        <dbReference type="ChEBI" id="CHEBI:30616"/>
        <dbReference type="ChEBI" id="CHEBI:33019"/>
        <dbReference type="ChEBI" id="CHEBI:33384"/>
        <dbReference type="ChEBI" id="CHEBI:78442"/>
        <dbReference type="ChEBI" id="CHEBI:78533"/>
        <dbReference type="ChEBI" id="CHEBI:456215"/>
        <dbReference type="EC" id="6.1.1.11"/>
    </reaction>
</comment>
<dbReference type="PIRSF" id="PIRSF001529">
    <property type="entry name" value="Ser-tRNA-synth_IIa"/>
    <property type="match status" value="1"/>
</dbReference>
<evidence type="ECO:0000256" key="6">
    <source>
        <dbReference type="ARBA" id="ARBA00022598"/>
    </source>
</evidence>
<gene>
    <name evidence="18" type="ORF">METZ01_LOCUS8542</name>
</gene>
<keyword evidence="8" id="KW-0067">ATP-binding</keyword>
<keyword evidence="16" id="KW-0175">Coiled coil</keyword>
<feature type="coiled-coil region" evidence="16">
    <location>
        <begin position="30"/>
        <end position="102"/>
    </location>
</feature>
<evidence type="ECO:0000256" key="3">
    <source>
        <dbReference type="ARBA" id="ARBA00010728"/>
    </source>
</evidence>
<keyword evidence="6" id="KW-0436">Ligase</keyword>
<evidence type="ECO:0000256" key="10">
    <source>
        <dbReference type="ARBA" id="ARBA00023146"/>
    </source>
</evidence>
<evidence type="ECO:0000256" key="11">
    <source>
        <dbReference type="ARBA" id="ARBA00031113"/>
    </source>
</evidence>
<evidence type="ECO:0000256" key="15">
    <source>
        <dbReference type="ARBA" id="ARBA00048823"/>
    </source>
</evidence>
<dbReference type="SUPFAM" id="SSF46589">
    <property type="entry name" value="tRNA-binding arm"/>
    <property type="match status" value="1"/>
</dbReference>
<dbReference type="InterPro" id="IPR002314">
    <property type="entry name" value="aa-tRNA-synt_IIb"/>
</dbReference>
<organism evidence="18">
    <name type="scientific">marine metagenome</name>
    <dbReference type="NCBI Taxonomy" id="408172"/>
    <lineage>
        <taxon>unclassified sequences</taxon>
        <taxon>metagenomes</taxon>
        <taxon>ecological metagenomes</taxon>
    </lineage>
</organism>